<feature type="region of interest" description="Disordered" evidence="1">
    <location>
        <begin position="135"/>
        <end position="305"/>
    </location>
</feature>
<comment type="caution">
    <text evidence="2">The sequence shown here is derived from an EMBL/GenBank/DDBJ whole genome shotgun (WGS) entry which is preliminary data.</text>
</comment>
<organism evidence="2 3">
    <name type="scientific">Dissophora globulifera</name>
    <dbReference type="NCBI Taxonomy" id="979702"/>
    <lineage>
        <taxon>Eukaryota</taxon>
        <taxon>Fungi</taxon>
        <taxon>Fungi incertae sedis</taxon>
        <taxon>Mucoromycota</taxon>
        <taxon>Mortierellomycotina</taxon>
        <taxon>Mortierellomycetes</taxon>
        <taxon>Mortierellales</taxon>
        <taxon>Mortierellaceae</taxon>
        <taxon>Dissophora</taxon>
    </lineage>
</organism>
<evidence type="ECO:0000313" key="3">
    <source>
        <dbReference type="Proteomes" id="UP000738325"/>
    </source>
</evidence>
<gene>
    <name evidence="2" type="ORF">BGZ99_008973</name>
</gene>
<reference evidence="2" key="1">
    <citation type="journal article" date="2020" name="Fungal Divers.">
        <title>Resolving the Mortierellaceae phylogeny through synthesis of multi-gene phylogenetics and phylogenomics.</title>
        <authorList>
            <person name="Vandepol N."/>
            <person name="Liber J."/>
            <person name="Desiro A."/>
            <person name="Na H."/>
            <person name="Kennedy M."/>
            <person name="Barry K."/>
            <person name="Grigoriev I.V."/>
            <person name="Miller A.N."/>
            <person name="O'Donnell K."/>
            <person name="Stajich J.E."/>
            <person name="Bonito G."/>
        </authorList>
    </citation>
    <scope>NUCLEOTIDE SEQUENCE</scope>
    <source>
        <strain evidence="2">REB-010B</strain>
    </source>
</reference>
<keyword evidence="3" id="KW-1185">Reference proteome</keyword>
<dbReference type="PANTHER" id="PTHR12751">
    <property type="entry name" value="PHOSPHATASE AND ACTIN REGULATOR PHACTR"/>
    <property type="match status" value="1"/>
</dbReference>
<name>A0A9P6UMT6_9FUNG</name>
<feature type="region of interest" description="Disordered" evidence="1">
    <location>
        <begin position="331"/>
        <end position="366"/>
    </location>
</feature>
<dbReference type="GO" id="GO:0003779">
    <property type="term" value="F:actin binding"/>
    <property type="evidence" value="ECO:0007669"/>
    <property type="project" value="TreeGrafter"/>
</dbReference>
<dbReference type="PANTHER" id="PTHR12751:SF18">
    <property type="entry name" value="PHOSPHATASE AND ACTIN REGULATOR 1"/>
    <property type="match status" value="1"/>
</dbReference>
<sequence>MRDEQGPLHHSRSRSPGGGGAGWLGRQPVYVPAELQPPPMDPALLSMRPPPKGILKRRPEDYIVKEKGIVAPHAIINAGPHAPANRSTTTTAVNANGMPVTFTANVELVVPKPISRNSSVLSSKPESIIDENVHPMFMPSLDGDDQDSEHGSVEPPTDHRARLVTHSPTPDHPQQHHHTVGNGKAKAEENPLVKVHSVSSSSTDEDDDTSDDDDDEDDDDEDEEETETCESELDDENSPTSASSTSKKPDPAKTSATDSAKTLAVPVPPALPSTTKGPQGLSPPAPGVQSNSYRPLGSNNFDDSDLSQAEMMNNEMLSIGSRVHELSRQYYGGSSSAGGSGSSSYASGRQDGFRPNRDAGGSGAFAPTDGHTIMFSDRVEVIPVFRKSEYNRHSNKNVTFRVLTPEMRGEIRDELNTYKMREMPVHIDSMGNTAFH</sequence>
<evidence type="ECO:0000313" key="2">
    <source>
        <dbReference type="EMBL" id="KAG0313279.1"/>
    </source>
</evidence>
<dbReference type="GO" id="GO:0030036">
    <property type="term" value="P:actin cytoskeleton organization"/>
    <property type="evidence" value="ECO:0007669"/>
    <property type="project" value="TreeGrafter"/>
</dbReference>
<feature type="compositionally biased region" description="Basic and acidic residues" evidence="1">
    <location>
        <begin position="148"/>
        <end position="161"/>
    </location>
</feature>
<feature type="region of interest" description="Disordered" evidence="1">
    <location>
        <begin position="1"/>
        <end position="52"/>
    </location>
</feature>
<feature type="compositionally biased region" description="Polar residues" evidence="1">
    <location>
        <begin position="288"/>
        <end position="305"/>
    </location>
</feature>
<dbReference type="Proteomes" id="UP000738325">
    <property type="component" value="Unassembled WGS sequence"/>
</dbReference>
<feature type="compositionally biased region" description="Acidic residues" evidence="1">
    <location>
        <begin position="203"/>
        <end position="237"/>
    </location>
</feature>
<protein>
    <submittedName>
        <fullName evidence="2">Uncharacterized protein</fullName>
    </submittedName>
</protein>
<dbReference type="AlphaFoldDB" id="A0A9P6UMT6"/>
<evidence type="ECO:0000256" key="1">
    <source>
        <dbReference type="SAM" id="MobiDB-lite"/>
    </source>
</evidence>
<dbReference type="EMBL" id="JAAAIP010000727">
    <property type="protein sequence ID" value="KAG0313279.1"/>
    <property type="molecule type" value="Genomic_DNA"/>
</dbReference>
<dbReference type="OrthoDB" id="5563016at2759"/>
<accession>A0A9P6UMT6</accession>
<proteinExistence type="predicted"/>